<dbReference type="EMBL" id="QKYT01000027">
    <property type="protein sequence ID" value="RIA97639.1"/>
    <property type="molecule type" value="Genomic_DNA"/>
</dbReference>
<dbReference type="Proteomes" id="UP000265703">
    <property type="component" value="Unassembled WGS sequence"/>
</dbReference>
<dbReference type="AlphaFoldDB" id="A0A397TJU5"/>
<comment type="caution">
    <text evidence="1">The sequence shown here is derived from an EMBL/GenBank/DDBJ whole genome shotgun (WGS) entry which is preliminary data.</text>
</comment>
<gene>
    <name evidence="1" type="ORF">C1645_732341</name>
</gene>
<evidence type="ECO:0000313" key="1">
    <source>
        <dbReference type="EMBL" id="RIA97639.1"/>
    </source>
</evidence>
<organism evidence="1 2">
    <name type="scientific">Glomus cerebriforme</name>
    <dbReference type="NCBI Taxonomy" id="658196"/>
    <lineage>
        <taxon>Eukaryota</taxon>
        <taxon>Fungi</taxon>
        <taxon>Fungi incertae sedis</taxon>
        <taxon>Mucoromycota</taxon>
        <taxon>Glomeromycotina</taxon>
        <taxon>Glomeromycetes</taxon>
        <taxon>Glomerales</taxon>
        <taxon>Glomeraceae</taxon>
        <taxon>Glomus</taxon>
    </lineage>
</organism>
<sequence>MGESNLCNISFICNMYYEVIKDNKDNLNFPQKFLGHIKKVGSYIGSIIDIIECARKIKYKSQFSNIRLYRMNPVIINNQPIFSWKNIIKRFTNDNNYERFMDYCSKKSKVIEKIEKVYTDKATQQSQQLNGNDVKQCIYLHAEMNILTLIIDNKIKKREFIAVSKKCCYLCELYIDFARKCRYNIIISGNHKKIYSGWKLPHVTDNNFKIKSLIYILENLNQIIENKIKHHISSLRTDSNSSENNSDLINHNIVKSMEKVSLNFWLKKTREEIGKRLKKKQKMLV</sequence>
<accession>A0A397TJU5</accession>
<protein>
    <submittedName>
        <fullName evidence="1">Uncharacterized protein</fullName>
    </submittedName>
</protein>
<dbReference type="InterPro" id="IPR027796">
    <property type="entry name" value="OTT_1508_deam-like"/>
</dbReference>
<proteinExistence type="predicted"/>
<dbReference type="Pfam" id="PF14441">
    <property type="entry name" value="OTT_1508_deam"/>
    <property type="match status" value="1"/>
</dbReference>
<evidence type="ECO:0000313" key="2">
    <source>
        <dbReference type="Proteomes" id="UP000265703"/>
    </source>
</evidence>
<reference evidence="1 2" key="1">
    <citation type="submission" date="2018-06" db="EMBL/GenBank/DDBJ databases">
        <title>Comparative genomics reveals the genomic features of Rhizophagus irregularis, R. cerebriforme, R. diaphanum and Gigaspora rosea, and their symbiotic lifestyle signature.</title>
        <authorList>
            <person name="Morin E."/>
            <person name="San Clemente H."/>
            <person name="Chen E.C.H."/>
            <person name="De La Providencia I."/>
            <person name="Hainaut M."/>
            <person name="Kuo A."/>
            <person name="Kohler A."/>
            <person name="Murat C."/>
            <person name="Tang N."/>
            <person name="Roy S."/>
            <person name="Loubradou J."/>
            <person name="Henrissat B."/>
            <person name="Grigoriev I.V."/>
            <person name="Corradi N."/>
            <person name="Roux C."/>
            <person name="Martin F.M."/>
        </authorList>
    </citation>
    <scope>NUCLEOTIDE SEQUENCE [LARGE SCALE GENOMIC DNA]</scope>
    <source>
        <strain evidence="1 2">DAOM 227022</strain>
    </source>
</reference>
<name>A0A397TJU5_9GLOM</name>
<keyword evidence="2" id="KW-1185">Reference proteome</keyword>
<dbReference type="OrthoDB" id="2344871at2759"/>